<name>A0A6N7WDI3_9FIRM</name>
<evidence type="ECO:0000259" key="2">
    <source>
        <dbReference type="Pfam" id="PF20434"/>
    </source>
</evidence>
<dbReference type="Gene3D" id="3.40.50.1820">
    <property type="entry name" value="alpha/beta hydrolase"/>
    <property type="match status" value="1"/>
</dbReference>
<accession>A0A6N7WDI3</accession>
<keyword evidence="1 3" id="KW-0378">Hydrolase</keyword>
<evidence type="ECO:0000313" key="3">
    <source>
        <dbReference type="EMBL" id="MSS88547.1"/>
    </source>
</evidence>
<protein>
    <submittedName>
        <fullName evidence="3">Alpha/beta hydrolase</fullName>
    </submittedName>
</protein>
<dbReference type="AlphaFoldDB" id="A0A6N7WDI3"/>
<reference evidence="3 4" key="1">
    <citation type="submission" date="2019-08" db="EMBL/GenBank/DDBJ databases">
        <title>In-depth cultivation of the pig gut microbiome towards novel bacterial diversity and tailored functional studies.</title>
        <authorList>
            <person name="Wylensek D."/>
            <person name="Hitch T.C.A."/>
            <person name="Clavel T."/>
        </authorList>
    </citation>
    <scope>NUCLEOTIDE SEQUENCE [LARGE SCALE GENOMIC DNA]</scope>
    <source>
        <strain evidence="3 4">WCA-389-WT-23B</strain>
    </source>
</reference>
<feature type="domain" description="BD-FAE-like" evidence="2">
    <location>
        <begin position="9"/>
        <end position="174"/>
    </location>
</feature>
<comment type="caution">
    <text evidence="3">The sequence shown here is derived from an EMBL/GenBank/DDBJ whole genome shotgun (WGS) entry which is preliminary data.</text>
</comment>
<dbReference type="PANTHER" id="PTHR48081">
    <property type="entry name" value="AB HYDROLASE SUPERFAMILY PROTEIN C4A8.06C"/>
    <property type="match status" value="1"/>
</dbReference>
<dbReference type="GO" id="GO:0016787">
    <property type="term" value="F:hydrolase activity"/>
    <property type="evidence" value="ECO:0007669"/>
    <property type="project" value="UniProtKB-KW"/>
</dbReference>
<gene>
    <name evidence="3" type="ORF">FYJ45_09635</name>
</gene>
<keyword evidence="4" id="KW-1185">Reference proteome</keyword>
<dbReference type="InterPro" id="IPR049492">
    <property type="entry name" value="BD-FAE-like_dom"/>
</dbReference>
<sequence>MFWVHLEAHVAASIEYRLSNSVHFPAQIEDVKKAFRFLRAHADEYGIDPNRVAIGGESAGGNLATMVGVTNGSREFDIGEYTEQSSQVSAVINYYGPAFLKQKHGTQSMNGVPLPETTGYSRTIRLLGFDPEKEPDRAARTAAQYYINKNTIPFFLAHGTGDTLVDISGSNEFCDILTQNNVPVEYYRIKNAAHMGMEFYQDEMSQRILAFLNKTLIVK</sequence>
<proteinExistence type="predicted"/>
<dbReference type="PANTHER" id="PTHR48081:SF13">
    <property type="entry name" value="ALPHA_BETA HYDROLASE"/>
    <property type="match status" value="1"/>
</dbReference>
<dbReference type="InterPro" id="IPR050300">
    <property type="entry name" value="GDXG_lipolytic_enzyme"/>
</dbReference>
<dbReference type="SUPFAM" id="SSF53474">
    <property type="entry name" value="alpha/beta-Hydrolases"/>
    <property type="match status" value="1"/>
</dbReference>
<dbReference type="Proteomes" id="UP000436047">
    <property type="component" value="Unassembled WGS sequence"/>
</dbReference>
<dbReference type="InterPro" id="IPR029058">
    <property type="entry name" value="AB_hydrolase_fold"/>
</dbReference>
<evidence type="ECO:0000313" key="4">
    <source>
        <dbReference type="Proteomes" id="UP000436047"/>
    </source>
</evidence>
<dbReference type="Pfam" id="PF20434">
    <property type="entry name" value="BD-FAE"/>
    <property type="match status" value="1"/>
</dbReference>
<organism evidence="3 4">
    <name type="scientific">Eisenbergiella porci</name>
    <dbReference type="NCBI Taxonomy" id="2652274"/>
    <lineage>
        <taxon>Bacteria</taxon>
        <taxon>Bacillati</taxon>
        <taxon>Bacillota</taxon>
        <taxon>Clostridia</taxon>
        <taxon>Lachnospirales</taxon>
        <taxon>Lachnospiraceae</taxon>
        <taxon>Eisenbergiella</taxon>
    </lineage>
</organism>
<dbReference type="EMBL" id="VUMI01000013">
    <property type="protein sequence ID" value="MSS88547.1"/>
    <property type="molecule type" value="Genomic_DNA"/>
</dbReference>
<evidence type="ECO:0000256" key="1">
    <source>
        <dbReference type="ARBA" id="ARBA00022801"/>
    </source>
</evidence>